<sequence>MLYILGARSVADEQVRIASTKIDGIVPKKAIMIRKRMKRMQWSLQRFLLILENESHYPKAYIEIERQAEVLKL</sequence>
<keyword evidence="2" id="KW-1185">Reference proteome</keyword>
<dbReference type="EMBL" id="LEKV01001010">
    <property type="protein sequence ID" value="KVI10610.1"/>
    <property type="molecule type" value="Genomic_DNA"/>
</dbReference>
<evidence type="ECO:0000313" key="1">
    <source>
        <dbReference type="EMBL" id="KVI10610.1"/>
    </source>
</evidence>
<protein>
    <submittedName>
        <fullName evidence="1">Uncharacterized protein</fullName>
    </submittedName>
</protein>
<dbReference type="Proteomes" id="UP000243975">
    <property type="component" value="Unassembled WGS sequence"/>
</dbReference>
<proteinExistence type="predicted"/>
<name>A0A103YK38_CYNCS</name>
<evidence type="ECO:0000313" key="2">
    <source>
        <dbReference type="Proteomes" id="UP000243975"/>
    </source>
</evidence>
<gene>
    <name evidence="1" type="ORF">Ccrd_010970</name>
</gene>
<comment type="caution">
    <text evidence="1">The sequence shown here is derived from an EMBL/GenBank/DDBJ whole genome shotgun (WGS) entry which is preliminary data.</text>
</comment>
<accession>A0A103YK38</accession>
<reference evidence="1 2" key="1">
    <citation type="journal article" date="2016" name="Sci. Rep.">
        <title>The genome sequence of the outbreeding globe artichoke constructed de novo incorporating a phase-aware low-pass sequencing strategy of F1 progeny.</title>
        <authorList>
            <person name="Scaglione D."/>
            <person name="Reyes-Chin-Wo S."/>
            <person name="Acquadro A."/>
            <person name="Froenicke L."/>
            <person name="Portis E."/>
            <person name="Beitel C."/>
            <person name="Tirone M."/>
            <person name="Mauro R."/>
            <person name="Lo Monaco A."/>
            <person name="Mauromicale G."/>
            <person name="Faccioli P."/>
            <person name="Cattivelli L."/>
            <person name="Rieseberg L."/>
            <person name="Michelmore R."/>
            <person name="Lanteri S."/>
        </authorList>
    </citation>
    <scope>NUCLEOTIDE SEQUENCE [LARGE SCALE GENOMIC DNA]</scope>
    <source>
        <strain evidence="1">2C</strain>
    </source>
</reference>
<dbReference type="Gramene" id="KVI10610">
    <property type="protein sequence ID" value="KVI10610"/>
    <property type="gene ID" value="Ccrd_010970"/>
</dbReference>
<dbReference type="AlphaFoldDB" id="A0A103YK38"/>
<organism evidence="1 2">
    <name type="scientific">Cynara cardunculus var. scolymus</name>
    <name type="common">Globe artichoke</name>
    <name type="synonym">Cynara scolymus</name>
    <dbReference type="NCBI Taxonomy" id="59895"/>
    <lineage>
        <taxon>Eukaryota</taxon>
        <taxon>Viridiplantae</taxon>
        <taxon>Streptophyta</taxon>
        <taxon>Embryophyta</taxon>
        <taxon>Tracheophyta</taxon>
        <taxon>Spermatophyta</taxon>
        <taxon>Magnoliopsida</taxon>
        <taxon>eudicotyledons</taxon>
        <taxon>Gunneridae</taxon>
        <taxon>Pentapetalae</taxon>
        <taxon>asterids</taxon>
        <taxon>campanulids</taxon>
        <taxon>Asterales</taxon>
        <taxon>Asteraceae</taxon>
        <taxon>Carduoideae</taxon>
        <taxon>Cardueae</taxon>
        <taxon>Carduinae</taxon>
        <taxon>Cynara</taxon>
    </lineage>
</organism>